<dbReference type="CDD" id="cd12797">
    <property type="entry name" value="M23_peptidase"/>
    <property type="match status" value="1"/>
</dbReference>
<dbReference type="EMBL" id="FXUL01000014">
    <property type="protein sequence ID" value="SMP68504.1"/>
    <property type="molecule type" value="Genomic_DNA"/>
</dbReference>
<keyword evidence="1" id="KW-1133">Transmembrane helix</keyword>
<gene>
    <name evidence="3" type="ORF">SAMN06295970_1145</name>
</gene>
<dbReference type="InterPro" id="IPR011055">
    <property type="entry name" value="Dup_hybrid_motif"/>
</dbReference>
<name>A0ABY1QDQ5_9BURK</name>
<proteinExistence type="predicted"/>
<protein>
    <submittedName>
        <fullName evidence="3">Peptidase family M23</fullName>
    </submittedName>
</protein>
<dbReference type="InterPro" id="IPR016047">
    <property type="entry name" value="M23ase_b-sheet_dom"/>
</dbReference>
<organism evidence="3 4">
    <name type="scientific">Noviherbaspirillum suwonense</name>
    <dbReference type="NCBI Taxonomy" id="1224511"/>
    <lineage>
        <taxon>Bacteria</taxon>
        <taxon>Pseudomonadati</taxon>
        <taxon>Pseudomonadota</taxon>
        <taxon>Betaproteobacteria</taxon>
        <taxon>Burkholderiales</taxon>
        <taxon>Oxalobacteraceae</taxon>
        <taxon>Noviherbaspirillum</taxon>
    </lineage>
</organism>
<evidence type="ECO:0000259" key="2">
    <source>
        <dbReference type="Pfam" id="PF01551"/>
    </source>
</evidence>
<evidence type="ECO:0000313" key="3">
    <source>
        <dbReference type="EMBL" id="SMP68504.1"/>
    </source>
</evidence>
<keyword evidence="1" id="KW-0812">Transmembrane</keyword>
<comment type="caution">
    <text evidence="3">The sequence shown here is derived from an EMBL/GenBank/DDBJ whole genome shotgun (WGS) entry which is preliminary data.</text>
</comment>
<evidence type="ECO:0000313" key="4">
    <source>
        <dbReference type="Proteomes" id="UP001158049"/>
    </source>
</evidence>
<dbReference type="InterPro" id="IPR050570">
    <property type="entry name" value="Cell_wall_metabolism_enzyme"/>
</dbReference>
<keyword evidence="4" id="KW-1185">Reference proteome</keyword>
<dbReference type="Pfam" id="PF01551">
    <property type="entry name" value="Peptidase_M23"/>
    <property type="match status" value="1"/>
</dbReference>
<reference evidence="3 4" key="1">
    <citation type="submission" date="2017-05" db="EMBL/GenBank/DDBJ databases">
        <authorList>
            <person name="Varghese N."/>
            <person name="Submissions S."/>
        </authorList>
    </citation>
    <scope>NUCLEOTIDE SEQUENCE [LARGE SCALE GENOMIC DNA]</scope>
    <source>
        <strain evidence="3 4">DSM 26001</strain>
    </source>
</reference>
<feature type="domain" description="M23ase beta-sheet core" evidence="2">
    <location>
        <begin position="204"/>
        <end position="298"/>
    </location>
</feature>
<dbReference type="Proteomes" id="UP001158049">
    <property type="component" value="Unassembled WGS sequence"/>
</dbReference>
<sequence>MQIILLHPRMTQARSITLAPRHIALFLLAFFSAVLLAAGMLYYLLLASGIVWKLPYPQAAQGATATVQAARPDPQVKQNLTQMATRVGELQAQLVRLDALGERVQGLAGVRPEEFNFREKPGRGGAESSSAHMRELGVPEFQQMLDALARDIEHRADYLNVVESALMRDRVQAKLLPTSQPVSVGYNASSFGWRFDPFNGRSTFHEGIDFAAPSGTPIAAAAGGVVVTSEYHHQFGNLLEVDHGNGIVSRYAHASRLLVRAGDIVRRGQHIADIGATGRATGAHLHFEVLVAGIPQDPSKFLAAGAAQALQTAQNGY</sequence>
<dbReference type="RefSeq" id="WP_283443486.1">
    <property type="nucleotide sequence ID" value="NZ_FXUL01000014.1"/>
</dbReference>
<evidence type="ECO:0000256" key="1">
    <source>
        <dbReference type="SAM" id="Phobius"/>
    </source>
</evidence>
<feature type="transmembrane region" description="Helical" evidence="1">
    <location>
        <begin position="23"/>
        <end position="45"/>
    </location>
</feature>
<dbReference type="Gene3D" id="2.70.70.10">
    <property type="entry name" value="Glucose Permease (Domain IIA)"/>
    <property type="match status" value="1"/>
</dbReference>
<accession>A0ABY1QDQ5</accession>
<dbReference type="PANTHER" id="PTHR21666:SF291">
    <property type="entry name" value="STAGE II SPORULATION PROTEIN Q"/>
    <property type="match status" value="1"/>
</dbReference>
<dbReference type="PANTHER" id="PTHR21666">
    <property type="entry name" value="PEPTIDASE-RELATED"/>
    <property type="match status" value="1"/>
</dbReference>
<dbReference type="SUPFAM" id="SSF51261">
    <property type="entry name" value="Duplicated hybrid motif"/>
    <property type="match status" value="1"/>
</dbReference>
<keyword evidence="1" id="KW-0472">Membrane</keyword>